<comment type="catalytic activity">
    <reaction evidence="14">
        <text>Ca(2+)(in) = Ca(2+)(out)</text>
        <dbReference type="Rhea" id="RHEA:29671"/>
        <dbReference type="ChEBI" id="CHEBI:29108"/>
    </reaction>
</comment>
<evidence type="ECO:0000256" key="3">
    <source>
        <dbReference type="ARBA" id="ARBA00022448"/>
    </source>
</evidence>
<evidence type="ECO:0000256" key="15">
    <source>
        <dbReference type="ARBA" id="ARBA00044966"/>
    </source>
</evidence>
<dbReference type="GO" id="GO:0051560">
    <property type="term" value="P:mitochondrial calcium ion homeostasis"/>
    <property type="evidence" value="ECO:0007669"/>
    <property type="project" value="InterPro"/>
</dbReference>
<dbReference type="GO" id="GO:0036444">
    <property type="term" value="P:calcium import into the mitochondrion"/>
    <property type="evidence" value="ECO:0007669"/>
    <property type="project" value="TreeGrafter"/>
</dbReference>
<evidence type="ECO:0000256" key="11">
    <source>
        <dbReference type="ARBA" id="ARBA00023128"/>
    </source>
</evidence>
<keyword evidence="3" id="KW-0813">Transport</keyword>
<evidence type="ECO:0000256" key="18">
    <source>
        <dbReference type="SAM" id="MobiDB-lite"/>
    </source>
</evidence>
<keyword evidence="7" id="KW-0999">Mitochondrion inner membrane</keyword>
<sequence length="403" mass="45488">MNLFTSLRPAFRTRPPLRSRIAIRNYPATPAAQDIENTNASHAKFISEASPTSKWKSKDGIDKGGIQSAGENFDTLTEDKGKLSPTSSHLFKLIIPLCRVYSKPNAKPSPPTVFLLHPSQPLSHASRLITASLSPNMHEVSFRSRSNQGQSFQWSHATDMGDFIRDAAREAEFEICISNTAASRTSPSSKEKGAEANEETVIQVEVPTFADRTRFLRRRLDVITHELDRMEGLKKECDREARRGARRVALGGFGMLVVYWGAVARLTFWDYGWDVMEPITYLSGLSTVVLGYLWFLFQGREVSYSSVLHQSISARRDALYKSRGFDIDRWVDLTNEAREVRREIGRIAEDYEDRSAEEAEEEGKGERRKEEAEEEESTGEPVVGMSDEDEGVRSTEKAKKEKL</sequence>
<evidence type="ECO:0000256" key="13">
    <source>
        <dbReference type="ARBA" id="ARBA00023303"/>
    </source>
</evidence>
<name>A0A165T213_9AGAM</name>
<dbReference type="Proteomes" id="UP000076761">
    <property type="component" value="Unassembled WGS sequence"/>
</dbReference>
<evidence type="ECO:0000256" key="1">
    <source>
        <dbReference type="ARBA" id="ARBA00004448"/>
    </source>
</evidence>
<evidence type="ECO:0000313" key="21">
    <source>
        <dbReference type="EMBL" id="KZT26019.1"/>
    </source>
</evidence>
<feature type="domain" description="Calcium uniporter protein C-terminal" evidence="20">
    <location>
        <begin position="208"/>
        <end position="332"/>
    </location>
</feature>
<organism evidence="21 22">
    <name type="scientific">Neolentinus lepideus HHB14362 ss-1</name>
    <dbReference type="NCBI Taxonomy" id="1314782"/>
    <lineage>
        <taxon>Eukaryota</taxon>
        <taxon>Fungi</taxon>
        <taxon>Dikarya</taxon>
        <taxon>Basidiomycota</taxon>
        <taxon>Agaricomycotina</taxon>
        <taxon>Agaricomycetes</taxon>
        <taxon>Gloeophyllales</taxon>
        <taxon>Gloeophyllaceae</taxon>
        <taxon>Neolentinus</taxon>
    </lineage>
</organism>
<evidence type="ECO:0000256" key="6">
    <source>
        <dbReference type="ARBA" id="ARBA00022692"/>
    </source>
</evidence>
<dbReference type="EMBL" id="KV425568">
    <property type="protein sequence ID" value="KZT26019.1"/>
    <property type="molecule type" value="Genomic_DNA"/>
</dbReference>
<comment type="subunit">
    <text evidence="15">Homotetramer, assembles in a dimer or dimers configuration with two interfaces.</text>
</comment>
<keyword evidence="22" id="KW-1185">Reference proteome</keyword>
<dbReference type="OrthoDB" id="278338at2759"/>
<evidence type="ECO:0000256" key="4">
    <source>
        <dbReference type="ARBA" id="ARBA00022568"/>
    </source>
</evidence>
<keyword evidence="10" id="KW-0406">Ion transport</keyword>
<gene>
    <name evidence="21" type="ORF">NEOLEDRAFT_1132509</name>
</gene>
<dbReference type="AlphaFoldDB" id="A0A165T213"/>
<evidence type="ECO:0000256" key="10">
    <source>
        <dbReference type="ARBA" id="ARBA00023065"/>
    </source>
</evidence>
<keyword evidence="13" id="KW-0407">Ion channel</keyword>
<evidence type="ECO:0000256" key="12">
    <source>
        <dbReference type="ARBA" id="ARBA00023136"/>
    </source>
</evidence>
<protein>
    <recommendedName>
        <fullName evidence="16">Calcium uniporter protein, mitochondrial</fullName>
    </recommendedName>
</protein>
<dbReference type="PANTHER" id="PTHR13462:SF10">
    <property type="entry name" value="CALCIUM UNIPORTER PROTEIN, MITOCHONDRIAL"/>
    <property type="match status" value="1"/>
</dbReference>
<keyword evidence="8" id="KW-0106">Calcium</keyword>
<evidence type="ECO:0000313" key="22">
    <source>
        <dbReference type="Proteomes" id="UP000076761"/>
    </source>
</evidence>
<reference evidence="21 22" key="1">
    <citation type="journal article" date="2016" name="Mol. Biol. Evol.">
        <title>Comparative Genomics of Early-Diverging Mushroom-Forming Fungi Provides Insights into the Origins of Lignocellulose Decay Capabilities.</title>
        <authorList>
            <person name="Nagy L.G."/>
            <person name="Riley R."/>
            <person name="Tritt A."/>
            <person name="Adam C."/>
            <person name="Daum C."/>
            <person name="Floudas D."/>
            <person name="Sun H."/>
            <person name="Yadav J.S."/>
            <person name="Pangilinan J."/>
            <person name="Larsson K.H."/>
            <person name="Matsuura K."/>
            <person name="Barry K."/>
            <person name="Labutti K."/>
            <person name="Kuo R."/>
            <person name="Ohm R.A."/>
            <person name="Bhattacharya S.S."/>
            <person name="Shirouzu T."/>
            <person name="Yoshinaga Y."/>
            <person name="Martin F.M."/>
            <person name="Grigoriev I.V."/>
            <person name="Hibbett D.S."/>
        </authorList>
    </citation>
    <scope>NUCLEOTIDE SEQUENCE [LARGE SCALE GENOMIC DNA]</scope>
    <source>
        <strain evidence="21 22">HHB14362 ss-1</strain>
    </source>
</reference>
<keyword evidence="4" id="KW-0109">Calcium transport</keyword>
<dbReference type="InterPro" id="IPR039055">
    <property type="entry name" value="MCU_fam"/>
</dbReference>
<keyword evidence="5" id="KW-0107">Calcium channel</keyword>
<evidence type="ECO:0000256" key="9">
    <source>
        <dbReference type="ARBA" id="ARBA00022989"/>
    </source>
</evidence>
<accession>A0A165T213</accession>
<dbReference type="InParanoid" id="A0A165T213"/>
<keyword evidence="11" id="KW-0496">Mitochondrion</keyword>
<keyword evidence="9 19" id="KW-1133">Transmembrane helix</keyword>
<evidence type="ECO:0000256" key="16">
    <source>
        <dbReference type="ARBA" id="ARBA00044981"/>
    </source>
</evidence>
<evidence type="ECO:0000256" key="8">
    <source>
        <dbReference type="ARBA" id="ARBA00022837"/>
    </source>
</evidence>
<feature type="transmembrane region" description="Helical" evidence="19">
    <location>
        <begin position="279"/>
        <end position="297"/>
    </location>
</feature>
<keyword evidence="6 19" id="KW-0812">Transmembrane</keyword>
<feature type="compositionally biased region" description="Basic and acidic residues" evidence="18">
    <location>
        <begin position="351"/>
        <end position="371"/>
    </location>
</feature>
<evidence type="ECO:0000256" key="19">
    <source>
        <dbReference type="SAM" id="Phobius"/>
    </source>
</evidence>
<dbReference type="InterPro" id="IPR006769">
    <property type="entry name" value="MCU_C"/>
</dbReference>
<evidence type="ECO:0000256" key="17">
    <source>
        <dbReference type="ARBA" id="ARBA00045938"/>
    </source>
</evidence>
<dbReference type="PANTHER" id="PTHR13462">
    <property type="entry name" value="CALCIUM UNIPORTER PROTEIN, MITOCHONDRIAL"/>
    <property type="match status" value="1"/>
</dbReference>
<evidence type="ECO:0000256" key="14">
    <source>
        <dbReference type="ARBA" id="ARBA00036634"/>
    </source>
</evidence>
<proteinExistence type="inferred from homology"/>
<comment type="subcellular location">
    <subcellularLocation>
        <location evidence="1">Mitochondrion inner membrane</location>
        <topology evidence="1">Multi-pass membrane protein</topology>
    </subcellularLocation>
</comment>
<feature type="compositionally biased region" description="Basic and acidic residues" evidence="18">
    <location>
        <begin position="391"/>
        <end position="403"/>
    </location>
</feature>
<evidence type="ECO:0000256" key="5">
    <source>
        <dbReference type="ARBA" id="ARBA00022673"/>
    </source>
</evidence>
<dbReference type="GO" id="GO:1990246">
    <property type="term" value="C:uniplex complex"/>
    <property type="evidence" value="ECO:0007669"/>
    <property type="project" value="TreeGrafter"/>
</dbReference>
<feature type="region of interest" description="Disordered" evidence="18">
    <location>
        <begin position="351"/>
        <end position="403"/>
    </location>
</feature>
<comment type="function">
    <text evidence="17">Highly selective calcium channel localized to the inner mitochondrial membrane, which mediates calcium uptake into the mitochondrial matrix. Mitochondrial calcium homeostasis plays key roles in cellular physiology and regulates ATP production, cytoplasmic calcium signals and activation of cell death pathways. Sufficient to operate as a pore-forming channel without the need of calcium-sensor or auxiliary subunit.</text>
</comment>
<dbReference type="GO" id="GO:0005262">
    <property type="term" value="F:calcium channel activity"/>
    <property type="evidence" value="ECO:0007669"/>
    <property type="project" value="UniProtKB-KW"/>
</dbReference>
<evidence type="ECO:0000259" key="20">
    <source>
        <dbReference type="Pfam" id="PF04678"/>
    </source>
</evidence>
<dbReference type="GO" id="GO:0015292">
    <property type="term" value="F:uniporter activity"/>
    <property type="evidence" value="ECO:0007669"/>
    <property type="project" value="TreeGrafter"/>
</dbReference>
<comment type="similarity">
    <text evidence="2">Belongs to the MCU (TC 1.A.77) family.</text>
</comment>
<keyword evidence="12 19" id="KW-0472">Membrane</keyword>
<dbReference type="Pfam" id="PF04678">
    <property type="entry name" value="MCU"/>
    <property type="match status" value="1"/>
</dbReference>
<feature type="transmembrane region" description="Helical" evidence="19">
    <location>
        <begin position="248"/>
        <end position="267"/>
    </location>
</feature>
<evidence type="ECO:0000256" key="7">
    <source>
        <dbReference type="ARBA" id="ARBA00022792"/>
    </source>
</evidence>
<evidence type="ECO:0000256" key="2">
    <source>
        <dbReference type="ARBA" id="ARBA00005653"/>
    </source>
</evidence>
<dbReference type="STRING" id="1314782.A0A165T213"/>